<dbReference type="InterPro" id="IPR014729">
    <property type="entry name" value="Rossmann-like_a/b/a_fold"/>
</dbReference>
<dbReference type="GO" id="GO:0003824">
    <property type="term" value="F:catalytic activity"/>
    <property type="evidence" value="ECO:0007669"/>
    <property type="project" value="InterPro"/>
</dbReference>
<dbReference type="EMBL" id="FWXW01000001">
    <property type="protein sequence ID" value="SMC38170.1"/>
    <property type="molecule type" value="Genomic_DNA"/>
</dbReference>
<dbReference type="STRING" id="1122930.SAMN02745168_0602"/>
<accession>A0A1W1YPN3</accession>
<evidence type="ECO:0000313" key="2">
    <source>
        <dbReference type="EMBL" id="SMC38170.1"/>
    </source>
</evidence>
<dbReference type="PANTHER" id="PTHR43196">
    <property type="entry name" value="SULFATE ADENYLYLTRANSFERASE SUBUNIT 2"/>
    <property type="match status" value="1"/>
</dbReference>
<dbReference type="InterPro" id="IPR050128">
    <property type="entry name" value="Sulfate_adenylyltrnsfr_sub2"/>
</dbReference>
<dbReference type="AlphaFoldDB" id="A0A1W1YPN3"/>
<dbReference type="Proteomes" id="UP000192790">
    <property type="component" value="Unassembled WGS sequence"/>
</dbReference>
<dbReference type="InterPro" id="IPR002500">
    <property type="entry name" value="PAPS_reduct_dom"/>
</dbReference>
<protein>
    <submittedName>
        <fullName evidence="2">Phosphoadenosine phosphosulfate reductase family protein</fullName>
    </submittedName>
</protein>
<feature type="domain" description="Phosphoadenosine phosphosulphate reductase" evidence="1">
    <location>
        <begin position="37"/>
        <end position="100"/>
    </location>
</feature>
<evidence type="ECO:0000313" key="3">
    <source>
        <dbReference type="Proteomes" id="UP000192790"/>
    </source>
</evidence>
<proteinExistence type="predicted"/>
<evidence type="ECO:0000259" key="1">
    <source>
        <dbReference type="Pfam" id="PF01507"/>
    </source>
</evidence>
<dbReference type="SUPFAM" id="SSF52402">
    <property type="entry name" value="Adenine nucleotide alpha hydrolases-like"/>
    <property type="match status" value="1"/>
</dbReference>
<name>A0A1W1YPN3_9FIRM</name>
<dbReference type="Pfam" id="PF01507">
    <property type="entry name" value="PAPS_reduct"/>
    <property type="match status" value="1"/>
</dbReference>
<keyword evidence="3" id="KW-1185">Reference proteome</keyword>
<sequence>MISLLPITALAEQFTYNQELISMAIKTEDNLRNREHVMASISGGSDSDIMIDLIETLLKMMHPKVRPQEVTYVFFNTGLEYDATKRHVEELREKYGVDILERPALVPIPVSCKRYGQPFLSKQISEFIYRLQKHGFAWTDEPFDVLYARYPKCKAALRWWCNEFGKESHFNIKRHPFLKEFMILNPPDFLISTKCCEGAKKKAGSAVEEELQPDICLIGVRKAEGGARAEAYKTCFDPGKNGTSDRFRPLFYLTNRDKRIYEEHRCIVHSECYTKYGLDRTGCACCPFGKYFERELEAAEKYEPKLYRAANAIFANSYSYTRAYRRFASEMKGREKHKKLVNVEDQQVSAFDSEATPCS</sequence>
<organism evidence="2 3">
    <name type="scientific">Papillibacter cinnamivorans DSM 12816</name>
    <dbReference type="NCBI Taxonomy" id="1122930"/>
    <lineage>
        <taxon>Bacteria</taxon>
        <taxon>Bacillati</taxon>
        <taxon>Bacillota</taxon>
        <taxon>Clostridia</taxon>
        <taxon>Eubacteriales</taxon>
        <taxon>Oscillospiraceae</taxon>
        <taxon>Papillibacter</taxon>
    </lineage>
</organism>
<dbReference type="RefSeq" id="WP_084233229.1">
    <property type="nucleotide sequence ID" value="NZ_FWXW01000001.1"/>
</dbReference>
<reference evidence="2 3" key="1">
    <citation type="submission" date="2017-04" db="EMBL/GenBank/DDBJ databases">
        <authorList>
            <person name="Afonso C.L."/>
            <person name="Miller P.J."/>
            <person name="Scott M.A."/>
            <person name="Spackman E."/>
            <person name="Goraichik I."/>
            <person name="Dimitrov K.M."/>
            <person name="Suarez D.L."/>
            <person name="Swayne D.E."/>
        </authorList>
    </citation>
    <scope>NUCLEOTIDE SEQUENCE [LARGE SCALE GENOMIC DNA]</scope>
    <source>
        <strain evidence="2 3">DSM 12816</strain>
    </source>
</reference>
<dbReference type="Gene3D" id="3.40.50.620">
    <property type="entry name" value="HUPs"/>
    <property type="match status" value="1"/>
</dbReference>
<dbReference type="PANTHER" id="PTHR43196:SF2">
    <property type="entry name" value="PHOSPHOADENOSINE PHOSPHOSULFATE REDUCTASE"/>
    <property type="match status" value="1"/>
</dbReference>
<gene>
    <name evidence="2" type="ORF">SAMN02745168_0602</name>
</gene>